<dbReference type="Gene3D" id="1.20.1250.20">
    <property type="entry name" value="MFS general substrate transporter like domains"/>
    <property type="match status" value="1"/>
</dbReference>
<feature type="transmembrane region" description="Helical" evidence="4">
    <location>
        <begin position="382"/>
        <end position="403"/>
    </location>
</feature>
<dbReference type="OrthoDB" id="5062115at2759"/>
<dbReference type="InterPro" id="IPR036259">
    <property type="entry name" value="MFS_trans_sf"/>
</dbReference>
<dbReference type="GO" id="GO:0015347">
    <property type="term" value="F:sodium-independent organic anion transmembrane transporter activity"/>
    <property type="evidence" value="ECO:0007669"/>
    <property type="project" value="TreeGrafter"/>
</dbReference>
<gene>
    <name evidence="6" type="primary">LOC106523625</name>
</gene>
<dbReference type="KEGG" id="alim:106523625"/>
<dbReference type="InterPro" id="IPR004156">
    <property type="entry name" value="OATP"/>
</dbReference>
<dbReference type="RefSeq" id="XP_013872572.1">
    <property type="nucleotide sequence ID" value="XM_014017118.1"/>
</dbReference>
<name>A0A2I4BXW0_AUSLI</name>
<keyword evidence="5" id="KW-1185">Reference proteome</keyword>
<evidence type="ECO:0000256" key="2">
    <source>
        <dbReference type="ARBA" id="ARBA00023157"/>
    </source>
</evidence>
<dbReference type="InParanoid" id="A0A2I4BXW0"/>
<dbReference type="GeneID" id="106523625"/>
<dbReference type="PANTHER" id="PTHR11388:SF99">
    <property type="entry name" value="SOLUTE CARRIER ORGANIC ANION TRANSPORTER FAMILY MEMBER 1C1"/>
    <property type="match status" value="1"/>
</dbReference>
<dbReference type="GO" id="GO:0003676">
    <property type="term" value="F:nucleic acid binding"/>
    <property type="evidence" value="ECO:0007669"/>
    <property type="project" value="InterPro"/>
</dbReference>
<dbReference type="AlphaFoldDB" id="A0A2I4BXW0"/>
<feature type="transmembrane region" description="Helical" evidence="4">
    <location>
        <begin position="72"/>
        <end position="94"/>
    </location>
</feature>
<feature type="compositionally biased region" description="Polar residues" evidence="3">
    <location>
        <begin position="430"/>
        <end position="442"/>
    </location>
</feature>
<protein>
    <submittedName>
        <fullName evidence="6">Solute carrier organic anion transporter family member 1C1-like</fullName>
    </submittedName>
</protein>
<feature type="region of interest" description="Disordered" evidence="3">
    <location>
        <begin position="425"/>
        <end position="450"/>
    </location>
</feature>
<evidence type="ECO:0000256" key="1">
    <source>
        <dbReference type="ARBA" id="ARBA00004141"/>
    </source>
</evidence>
<keyword evidence="4" id="KW-0472">Membrane</keyword>
<feature type="transmembrane region" description="Helical" evidence="4">
    <location>
        <begin position="151"/>
        <end position="169"/>
    </location>
</feature>
<dbReference type="STRING" id="52670.A0A2I4BXW0"/>
<dbReference type="SUPFAM" id="SSF103473">
    <property type="entry name" value="MFS general substrate transporter"/>
    <property type="match status" value="1"/>
</dbReference>
<feature type="transmembrane region" description="Helical" evidence="4">
    <location>
        <begin position="221"/>
        <end position="241"/>
    </location>
</feature>
<reference evidence="6" key="1">
    <citation type="submission" date="2025-08" db="UniProtKB">
        <authorList>
            <consortium name="RefSeq"/>
        </authorList>
    </citation>
    <scope>IDENTIFICATION</scope>
    <source>
        <strain evidence="6">Quisiro</strain>
        <tissue evidence="6">Liver</tissue>
    </source>
</reference>
<dbReference type="Proteomes" id="UP000192220">
    <property type="component" value="Unplaced"/>
</dbReference>
<keyword evidence="2" id="KW-1015">Disulfide bond</keyword>
<dbReference type="PANTHER" id="PTHR11388">
    <property type="entry name" value="ORGANIC ANION TRANSPORTER"/>
    <property type="match status" value="1"/>
</dbReference>
<proteinExistence type="predicted"/>
<evidence type="ECO:0000313" key="6">
    <source>
        <dbReference type="RefSeq" id="XP_013872572.1"/>
    </source>
</evidence>
<keyword evidence="4" id="KW-1133">Transmembrane helix</keyword>
<feature type="transmembrane region" description="Helical" evidence="4">
    <location>
        <begin position="189"/>
        <end position="209"/>
    </location>
</feature>
<dbReference type="GO" id="GO:0016323">
    <property type="term" value="C:basolateral plasma membrane"/>
    <property type="evidence" value="ECO:0007669"/>
    <property type="project" value="TreeGrafter"/>
</dbReference>
<organism evidence="5 6">
    <name type="scientific">Austrofundulus limnaeus</name>
    <name type="common">Annual killifish</name>
    <dbReference type="NCBI Taxonomy" id="52670"/>
    <lineage>
        <taxon>Eukaryota</taxon>
        <taxon>Metazoa</taxon>
        <taxon>Chordata</taxon>
        <taxon>Craniata</taxon>
        <taxon>Vertebrata</taxon>
        <taxon>Euteleostomi</taxon>
        <taxon>Actinopterygii</taxon>
        <taxon>Neopterygii</taxon>
        <taxon>Teleostei</taxon>
        <taxon>Neoteleostei</taxon>
        <taxon>Acanthomorphata</taxon>
        <taxon>Ovalentaria</taxon>
        <taxon>Atherinomorphae</taxon>
        <taxon>Cyprinodontiformes</taxon>
        <taxon>Rivulidae</taxon>
        <taxon>Austrofundulus</taxon>
    </lineage>
</organism>
<evidence type="ECO:0000256" key="3">
    <source>
        <dbReference type="SAM" id="MobiDB-lite"/>
    </source>
</evidence>
<keyword evidence="4" id="KW-0812">Transmembrane</keyword>
<evidence type="ECO:0000256" key="4">
    <source>
        <dbReference type="SAM" id="Phobius"/>
    </source>
</evidence>
<dbReference type="Pfam" id="PF03137">
    <property type="entry name" value="OATP"/>
    <property type="match status" value="2"/>
</dbReference>
<dbReference type="Gene3D" id="3.30.420.10">
    <property type="entry name" value="Ribonuclease H-like superfamily/Ribonuclease H"/>
    <property type="match status" value="1"/>
</dbReference>
<dbReference type="GO" id="GO:0043252">
    <property type="term" value="P:sodium-independent organic anion transport"/>
    <property type="evidence" value="ECO:0007669"/>
    <property type="project" value="TreeGrafter"/>
</dbReference>
<evidence type="ECO:0000313" key="5">
    <source>
        <dbReference type="Proteomes" id="UP000192220"/>
    </source>
</evidence>
<comment type="subcellular location">
    <subcellularLocation>
        <location evidence="1">Membrane</location>
        <topology evidence="1">Multi-pass membrane protein</topology>
    </subcellularLocation>
</comment>
<dbReference type="InterPro" id="IPR036397">
    <property type="entry name" value="RNaseH_sf"/>
</dbReference>
<sequence length="450" mass="49941">MKDHGGPLGILYIDDYAEFENSALYNGCVQTFGVIGSAFGLLLESLCTKVYVDIGYVDMVTIMPDDVHWVGAWWLGYLIAGIITLMSGVLFWFLPKSLPIPVDKHDGSCTPDQTRFITMNHKLQPEEPANLHLMAKEFVPTLKSLLGNPVYIIYLCVVTIQLNSLIGMATYKSKYTELHYGYSASKANFLMGMINIPAVALGMLSGGVVMKKYKLGVLGAVKFAFGTSLLGYFLSLLFLVMGCENSKVAGITVSYAGLCKGYLTKKDSDGVLHQITWPPRSLDLNSIEMVWGELDRKVKTKEPTSAKHLWELLQDWCTKPELKSLALGIHTLALRVLAEVPAPIYFGAITDSSCLTWGYNTCGEKGHCRIYNNTAYRTDVCLGLTFGLRAISFLLCIWGFALLKRHILREETKADGKSELEFLSKEENSSADYEQLIQSSDSSPDRETHL</sequence>
<accession>A0A2I4BXW0</accession>